<dbReference type="InterPro" id="IPR003864">
    <property type="entry name" value="CSC1/OSCA1-like_7TM"/>
</dbReference>
<evidence type="ECO:0000313" key="11">
    <source>
        <dbReference type="Proteomes" id="UP000258309"/>
    </source>
</evidence>
<comment type="subcellular location">
    <subcellularLocation>
        <location evidence="1">Membrane</location>
        <topology evidence="1">Multi-pass membrane protein</topology>
    </subcellularLocation>
</comment>
<feature type="transmembrane region" description="Helical" evidence="8">
    <location>
        <begin position="1102"/>
        <end position="1127"/>
    </location>
</feature>
<dbReference type="InterPro" id="IPR045122">
    <property type="entry name" value="Csc1-like"/>
</dbReference>
<dbReference type="PANTHER" id="PTHR13018">
    <property type="entry name" value="PROBABLE MEMBRANE PROTEIN DUF221-RELATED"/>
    <property type="match status" value="1"/>
</dbReference>
<feature type="non-terminal residue" evidence="10">
    <location>
        <position position="1373"/>
    </location>
</feature>
<keyword evidence="3" id="KW-0813">Transport</keyword>
<dbReference type="PANTHER" id="PTHR13018:SF26">
    <property type="entry name" value="DOMAIN PROTEIN, PUTATIVE (AFU_ORTHOLOGUE AFUA_5G10920)-RELATED"/>
    <property type="match status" value="1"/>
</dbReference>
<dbReference type="Proteomes" id="UP000258309">
    <property type="component" value="Unassembled WGS sequence"/>
</dbReference>
<comment type="caution">
    <text evidence="10">The sequence shown here is derived from an EMBL/GenBank/DDBJ whole genome shotgun (WGS) entry which is preliminary data.</text>
</comment>
<keyword evidence="5 8" id="KW-1133">Transmembrane helix</keyword>
<feature type="transmembrane region" description="Helical" evidence="8">
    <location>
        <begin position="1036"/>
        <end position="1056"/>
    </location>
</feature>
<keyword evidence="11" id="KW-1185">Reference proteome</keyword>
<feature type="domain" description="CN hydrolase" evidence="9">
    <location>
        <begin position="5"/>
        <end position="290"/>
    </location>
</feature>
<dbReference type="Pfam" id="PF00795">
    <property type="entry name" value="CN_hydrolase"/>
    <property type="match status" value="1"/>
</dbReference>
<dbReference type="GO" id="GO:0005227">
    <property type="term" value="F:calcium-activated cation channel activity"/>
    <property type="evidence" value="ECO:0007669"/>
    <property type="project" value="InterPro"/>
</dbReference>
<feature type="transmembrane region" description="Helical" evidence="8">
    <location>
        <begin position="902"/>
        <end position="923"/>
    </location>
</feature>
<evidence type="ECO:0000256" key="3">
    <source>
        <dbReference type="ARBA" id="ARBA00022448"/>
    </source>
</evidence>
<dbReference type="GO" id="GO:0005886">
    <property type="term" value="C:plasma membrane"/>
    <property type="evidence" value="ECO:0007669"/>
    <property type="project" value="TreeGrafter"/>
</dbReference>
<evidence type="ECO:0000313" key="10">
    <source>
        <dbReference type="EMBL" id="RFU30395.1"/>
    </source>
</evidence>
<evidence type="ECO:0000256" key="5">
    <source>
        <dbReference type="ARBA" id="ARBA00022989"/>
    </source>
</evidence>
<evidence type="ECO:0000256" key="1">
    <source>
        <dbReference type="ARBA" id="ARBA00004141"/>
    </source>
</evidence>
<evidence type="ECO:0000256" key="7">
    <source>
        <dbReference type="SAM" id="MobiDB-lite"/>
    </source>
</evidence>
<feature type="non-terminal residue" evidence="10">
    <location>
        <position position="1"/>
    </location>
</feature>
<accession>A0A3E2HAE2</accession>
<feature type="transmembrane region" description="Helical" evidence="8">
    <location>
        <begin position="943"/>
        <end position="963"/>
    </location>
</feature>
<dbReference type="InterPro" id="IPR003010">
    <property type="entry name" value="C-N_Hydrolase"/>
</dbReference>
<dbReference type="Pfam" id="PF02714">
    <property type="entry name" value="RSN1_7TM"/>
    <property type="match status" value="1"/>
</dbReference>
<dbReference type="InterPro" id="IPR036526">
    <property type="entry name" value="C-N_Hydrolase_sf"/>
</dbReference>
<evidence type="ECO:0000259" key="9">
    <source>
        <dbReference type="PROSITE" id="PS50263"/>
    </source>
</evidence>
<protein>
    <recommendedName>
        <fullName evidence="9">CN hydrolase domain-containing protein</fullName>
    </recommendedName>
</protein>
<dbReference type="SUPFAM" id="SSF56317">
    <property type="entry name" value="Carbon-nitrogen hydrolase"/>
    <property type="match status" value="2"/>
</dbReference>
<keyword evidence="6 8" id="KW-0472">Membrane</keyword>
<gene>
    <name evidence="10" type="ORF">B7463_g5930</name>
</gene>
<comment type="similarity">
    <text evidence="2">Belongs to the CSC1 (TC 1.A.17) family.</text>
</comment>
<keyword evidence="4 8" id="KW-0812">Transmembrane</keyword>
<dbReference type="EMBL" id="NCSJ02000101">
    <property type="protein sequence ID" value="RFU30395.1"/>
    <property type="molecule type" value="Genomic_DNA"/>
</dbReference>
<feature type="region of interest" description="Disordered" evidence="7">
    <location>
        <begin position="258"/>
        <end position="305"/>
    </location>
</feature>
<dbReference type="InterPro" id="IPR022257">
    <property type="entry name" value="PHM7_ext"/>
</dbReference>
<evidence type="ECO:0000256" key="2">
    <source>
        <dbReference type="ARBA" id="ARBA00007779"/>
    </source>
</evidence>
<feature type="transmembrane region" description="Helical" evidence="8">
    <location>
        <begin position="495"/>
        <end position="517"/>
    </location>
</feature>
<feature type="transmembrane region" description="Helical" evidence="8">
    <location>
        <begin position="576"/>
        <end position="595"/>
    </location>
</feature>
<evidence type="ECO:0000256" key="4">
    <source>
        <dbReference type="ARBA" id="ARBA00022692"/>
    </source>
</evidence>
<dbReference type="InterPro" id="IPR027815">
    <property type="entry name" value="CSC1/OSCA1-like_cyt"/>
</dbReference>
<feature type="region of interest" description="Disordered" evidence="7">
    <location>
        <begin position="1270"/>
        <end position="1300"/>
    </location>
</feature>
<feature type="compositionally biased region" description="Low complexity" evidence="7">
    <location>
        <begin position="1279"/>
        <end position="1290"/>
    </location>
</feature>
<name>A0A3E2HAE2_SCYLI</name>
<dbReference type="FunFam" id="3.60.110.10:FF:000016">
    <property type="entry name" value="Nitrilase blr3397"/>
    <property type="match status" value="1"/>
</dbReference>
<reference evidence="10 11" key="1">
    <citation type="submission" date="2018-05" db="EMBL/GenBank/DDBJ databases">
        <title>Draft genome sequence of Scytalidium lignicola DSM 105466, a ubiquitous saprotrophic fungus.</title>
        <authorList>
            <person name="Buettner E."/>
            <person name="Gebauer A.M."/>
            <person name="Hofrichter M."/>
            <person name="Liers C."/>
            <person name="Kellner H."/>
        </authorList>
    </citation>
    <scope>NUCLEOTIDE SEQUENCE [LARGE SCALE GENOMIC DNA]</scope>
    <source>
        <strain evidence="10 11">DSM 105466</strain>
    </source>
</reference>
<organism evidence="10 11">
    <name type="scientific">Scytalidium lignicola</name>
    <name type="common">Hyphomycete</name>
    <dbReference type="NCBI Taxonomy" id="5539"/>
    <lineage>
        <taxon>Eukaryota</taxon>
        <taxon>Fungi</taxon>
        <taxon>Dikarya</taxon>
        <taxon>Ascomycota</taxon>
        <taxon>Pezizomycotina</taxon>
        <taxon>Leotiomycetes</taxon>
        <taxon>Leotiomycetes incertae sedis</taxon>
        <taxon>Scytalidium</taxon>
    </lineage>
</organism>
<dbReference type="Pfam" id="PF14703">
    <property type="entry name" value="PHM7_cyt"/>
    <property type="match status" value="1"/>
</dbReference>
<dbReference type="PROSITE" id="PS50263">
    <property type="entry name" value="CN_HYDROLASE"/>
    <property type="match status" value="1"/>
</dbReference>
<sequence length="1373" mass="154052">MPSVLRLAVSQSHTLSTTTATLAALERTAHQAATQSVDLILFPEAYLGGYPRTATFGSAVGARDPSGREQFLHYFNDAVDLGDTPEGGGSSWIRKELEVGPKGIRGDGTREELERIARESGVFIVTGLVERCAGTLYCAVVYVCPKLGILGKRRKVMPTGSERLIWGQGQPSSLRAVTTTIRGVKLTMASAICWENYMPLLRQSLYSQNVNLYLAPTADGRDTWLPLMRTVALEGRCVVLSSNQCMSRDDLPEWIREHSKEQKHSSSGHFGEAVSHPSETKKLINTEHSRPGSSHSSRRRSIIIEDGNEVILPNIGSRHGKHHEDQDLYVNKGPGSSHSIPVTEEEDPASHDIHQSNGIHKLRRRSVVTSDGNEIALPCGEDSSSTPKPLSFINGKTNPSDLISRGGSSIISPLGEVKAGPLWDDKNGLLLVDMDFDDCIRGRLDLDVAGSYSRNDAFKLTVEVNSSSYVHLSDNETKSDTGPGSSLGTSSSASALLSTLIPVGALAGAYVAAFLFLRRRYTRVYAPRTFLGTLEDHEKTISVPNTSLTWLRPFWRLDDSYALHHQSLDGYLFLRFLKLLTIICFVGCLLTWPVLFPVNATGRGGQKQLDILSYSNIGRQGKSRYYAHTFIGWIYFSFIMLIILRETIYYINLRHAYFLSPANSRRIANRTVLFTSFPKESLQNEKVETIFYPSLRNHWFVTNCKDLEDNVEDREKSAIKLENGEIKLIKAANKRRMQAQRPQKSGFSRITTPIHKNKEVHTHDTDTELDSGSSWARWLTQKDRPTERLKIWKIPYIGKKVDTIDWERSQLRKLNSEIESQQQDYSRVASGRGSASDRLVQALFVEFQTQAAAQEAYRKTMPKRPPHMTARAIGITPEQVLWRNLRIGWSERWVRKLLTTSFLVVMIIFWAIPVAFIGTLSNINYLTDKVHFLRFINNIPDVILGVITGLLPAVLLSFIMSLVPAICRLMMNLSGAVTTPEVELKAQSWYFAFQVIQVFIVTTFTSAATSVTTQIIKNPSSATTLLAENLPKASNFYISYFIVQGLGVSSGLLLNWEGWAKSTFLYRFFDRTPRKMYKRHTTLESLEWAEIYPEFGTLGVIAIAYSCIAPLVLGFATIGLFLIYLAYRYNIFFTLENELDTQGAAYALAMEQLMTGIYLAELCLIGLFAINTSPGPIVLMAIFLGFTALFHSAMDHALKPMKRYIPVDMEDNTQWNLFHHQIQDSSPSTSSSSNIRSTIARNHLLNTALDKKAALLSYLFNPSRFKTHETAQQLMRGDSSSSSTSPSSSNLPPPPSYEEAVEQDAYVNPAASAEKPTLWIPRDQMGLSKREIQESREVCEMSDEYAWLDRKGRVEWDKNDLTKVPVYEEKVRY</sequence>
<feature type="transmembrane region" description="Helical" evidence="8">
    <location>
        <begin position="625"/>
        <end position="644"/>
    </location>
</feature>
<evidence type="ECO:0000256" key="8">
    <source>
        <dbReference type="SAM" id="Phobius"/>
    </source>
</evidence>
<dbReference type="Gene3D" id="3.60.110.10">
    <property type="entry name" value="Carbon-nitrogen hydrolase"/>
    <property type="match status" value="2"/>
</dbReference>
<dbReference type="InterPro" id="IPR032880">
    <property type="entry name" value="CSC1/OSCA1-like_N"/>
</dbReference>
<feature type="compositionally biased region" description="Basic and acidic residues" evidence="7">
    <location>
        <begin position="278"/>
        <end position="290"/>
    </location>
</feature>
<dbReference type="Pfam" id="PF12621">
    <property type="entry name" value="PHM7_ext"/>
    <property type="match status" value="1"/>
</dbReference>
<proteinExistence type="inferred from homology"/>
<dbReference type="Pfam" id="PF13967">
    <property type="entry name" value="RSN1_TM"/>
    <property type="match status" value="1"/>
</dbReference>
<dbReference type="OMA" id="NWACVAL"/>
<evidence type="ECO:0000256" key="6">
    <source>
        <dbReference type="ARBA" id="ARBA00023136"/>
    </source>
</evidence>
<dbReference type="OrthoDB" id="1076608at2759"/>